<evidence type="ECO:0000256" key="5">
    <source>
        <dbReference type="ARBA" id="ARBA00076468"/>
    </source>
</evidence>
<feature type="domain" description="Peptidase S1" evidence="7">
    <location>
        <begin position="348"/>
        <end position="623"/>
    </location>
</feature>
<keyword evidence="2" id="KW-0964">Secreted</keyword>
<dbReference type="GO" id="GO:0005576">
    <property type="term" value="C:extracellular region"/>
    <property type="evidence" value="ECO:0007669"/>
    <property type="project" value="UniProtKB-SubCell"/>
</dbReference>
<keyword evidence="6" id="KW-0732">Signal</keyword>
<feature type="non-terminal residue" evidence="8">
    <location>
        <position position="1"/>
    </location>
</feature>
<protein>
    <recommendedName>
        <fullName evidence="4">Phenoloxidase-activating factor 2</fullName>
    </recommendedName>
    <alternativeName>
        <fullName evidence="5">Prophenoloxidase-activating factor II</fullName>
    </alternativeName>
</protein>
<keyword evidence="8" id="KW-0645">Protease</keyword>
<dbReference type="GO" id="GO:0006508">
    <property type="term" value="P:proteolysis"/>
    <property type="evidence" value="ECO:0007669"/>
    <property type="project" value="UniProtKB-KW"/>
</dbReference>
<dbReference type="PRINTS" id="PR00722">
    <property type="entry name" value="CHYMOTRYPSIN"/>
</dbReference>
<evidence type="ECO:0000313" key="9">
    <source>
        <dbReference type="Proteomes" id="UP000668214"/>
    </source>
</evidence>
<feature type="domain" description="Peptidase S1" evidence="7">
    <location>
        <begin position="882"/>
        <end position="1136"/>
    </location>
</feature>
<name>A0A836ENQ9_9HYME</name>
<dbReference type="Gene3D" id="2.40.10.10">
    <property type="entry name" value="Trypsin-like serine proteases"/>
    <property type="match status" value="3"/>
</dbReference>
<evidence type="ECO:0000256" key="3">
    <source>
        <dbReference type="ARBA" id="ARBA00023157"/>
    </source>
</evidence>
<keyword evidence="3" id="KW-1015">Disulfide bond</keyword>
<sequence>VMSRLYVLVAVVAMTINVTITSERVKHRHNQIEKPIMIRKNIGFSRNQNVMPFTESSSVFFLHLLKCKLRCQKLDRIFPTTPASVRNCICVPFYLCDRNQTIITDGAGIIDPRFATNRRCGDLEICCYLPNVTNTAVISLQVTFSINVSPMTSPTAPSTMPSIAFPTMPPSTPTPTIPTAAPTVPTSATSPTTVLPNCICVMTSLCDPNGIVSISGEGVINPRYGLCPDNLVCCRILANMTQPMTSSSTTIAIIPLSSATLTRISSTVTMVSPTAPITDLGHLKNPGTSQECYCVKTWLCFEGNAISPDGLGIIDSRFTLCSSTDQVCCRLAGINRQGLQSASSSSAVANGSSNRPVSQITCGIQNNSYAPSQPFSPDSGKTYFAEFPWMVALLLKSTTGGPYIFHCGASIISNRAIFTAAHCVANQKPENLIAHFGQWNIGNNIQPLPIQEVKIVAIAIHPSYYNDGLFHDVAVLVLEKKITYSANVLPICLPEQGKVFLAGTRCYGLGWGSNSFGSEGQYQAELRKVNLPIINQEDCQTRLRSTKLGQYFQLHGSFICAGGEANKDTCRGDGGGPLVCQTATGQFFQVGIASWGIGCGASNVPAVYASVSQHRQWIDQQFATYGVSWVNRHLHFFFQRIFRMLCVTKKGNFASIKGMHEFLYWNSRDFLMFRGDHDLNSEPKYSSIAAPSGRCSFVVHCVLIFPSVVKSLAQIMRQLVFALTLVGVTLVTALPQEKGSLADLIAQAFPPNATTTPQGVPAIDGDVDSLIKNIFSNVTTTTASSNVILGTANQTPSKPDDCECVPYYQCKEGKILDNGIGIIDIRSDFGDKDEKPSGALGVCDNYLDVCCKPPDRQPPSTPEPIGRKGCGQRHAEGVGFRITGQTDNEAQFGEFPWMVAILKEEAIGSNGQKLNVYQCGGALIHRQAVLTAAHCVNGKQPQELKVRAGEWDTQTKNEIYPHQDREVEKVVVHEGFHSGALYNDYAILILKTQVEYAENVDVVCLAEINANFDGSKCFASGWGKDIFGKEGRYQVILKRVELPIVQHNTCQDIMRTTRLGKYFLLDKSFICAGGEVGKDTCKGDGGSPLVCPLRNDLTKYVQAGIVAWGLGCGENGTPGVYANIAYGRQWIDEQMAFHNLDNSVYQYPN</sequence>
<keyword evidence="8" id="KW-0378">Hydrolase</keyword>
<comment type="subcellular location">
    <subcellularLocation>
        <location evidence="1">Secreted</location>
    </subcellularLocation>
</comment>
<dbReference type="PANTHER" id="PTHR24258">
    <property type="entry name" value="SERINE PROTEASE-RELATED"/>
    <property type="match status" value="1"/>
</dbReference>
<feature type="signal peptide" evidence="6">
    <location>
        <begin position="1"/>
        <end position="21"/>
    </location>
</feature>
<evidence type="ECO:0000313" key="8">
    <source>
        <dbReference type="EMBL" id="KAG5317608.1"/>
    </source>
</evidence>
<feature type="non-terminal residue" evidence="8">
    <location>
        <position position="1149"/>
    </location>
</feature>
<evidence type="ECO:0000256" key="1">
    <source>
        <dbReference type="ARBA" id="ARBA00004613"/>
    </source>
</evidence>
<feature type="chain" id="PRO_5033058957" description="Phenoloxidase-activating factor 2" evidence="6">
    <location>
        <begin position="22"/>
        <end position="1149"/>
    </location>
</feature>
<organism evidence="8 9">
    <name type="scientific">Pseudoatta argentina</name>
    <dbReference type="NCBI Taxonomy" id="621737"/>
    <lineage>
        <taxon>Eukaryota</taxon>
        <taxon>Metazoa</taxon>
        <taxon>Ecdysozoa</taxon>
        <taxon>Arthropoda</taxon>
        <taxon>Hexapoda</taxon>
        <taxon>Insecta</taxon>
        <taxon>Pterygota</taxon>
        <taxon>Neoptera</taxon>
        <taxon>Endopterygota</taxon>
        <taxon>Hymenoptera</taxon>
        <taxon>Apocrita</taxon>
        <taxon>Aculeata</taxon>
        <taxon>Formicoidea</taxon>
        <taxon>Formicidae</taxon>
        <taxon>Myrmicinae</taxon>
        <taxon>Pseudoatta</taxon>
    </lineage>
</organism>
<proteinExistence type="predicted"/>
<evidence type="ECO:0000259" key="7">
    <source>
        <dbReference type="PROSITE" id="PS50240"/>
    </source>
</evidence>
<dbReference type="InterPro" id="IPR001254">
    <property type="entry name" value="Trypsin_dom"/>
</dbReference>
<dbReference type="CDD" id="cd00190">
    <property type="entry name" value="Tryp_SPc"/>
    <property type="match status" value="2"/>
</dbReference>
<dbReference type="InterPro" id="IPR018114">
    <property type="entry name" value="TRYPSIN_HIS"/>
</dbReference>
<gene>
    <name evidence="8" type="primary">Prss44</name>
    <name evidence="8" type="ORF">G6Z78_0000272</name>
</gene>
<dbReference type="Pfam" id="PF00089">
    <property type="entry name" value="Trypsin"/>
    <property type="match status" value="2"/>
</dbReference>
<keyword evidence="9" id="KW-1185">Reference proteome</keyword>
<dbReference type="PROSITE" id="PS50240">
    <property type="entry name" value="TRYPSIN_DOM"/>
    <property type="match status" value="2"/>
</dbReference>
<evidence type="ECO:0000256" key="4">
    <source>
        <dbReference type="ARBA" id="ARBA00068096"/>
    </source>
</evidence>
<reference evidence="8" key="1">
    <citation type="submission" date="2020-02" db="EMBL/GenBank/DDBJ databases">
        <title>Relaxed selection underlies rapid genomic changes in the transitions from sociality to social parasitism in ants.</title>
        <authorList>
            <person name="Bi X."/>
        </authorList>
    </citation>
    <scope>NUCLEOTIDE SEQUENCE</scope>
    <source>
        <strain evidence="8">BGI-DK2014c</strain>
        <tissue evidence="8">Whole body</tissue>
    </source>
</reference>
<dbReference type="Pfam" id="PF18322">
    <property type="entry name" value="CLIP_1"/>
    <property type="match status" value="4"/>
</dbReference>
<accession>A0A836ENQ9</accession>
<comment type="caution">
    <text evidence="8">The sequence shown here is derived from an EMBL/GenBank/DDBJ whole genome shotgun (WGS) entry which is preliminary data.</text>
</comment>
<dbReference type="FunFam" id="2.40.10.10:FF:000038">
    <property type="entry name" value="Serine protease"/>
    <property type="match status" value="2"/>
</dbReference>
<dbReference type="InterPro" id="IPR043504">
    <property type="entry name" value="Peptidase_S1_PA_chymotrypsin"/>
</dbReference>
<dbReference type="SMART" id="SM00020">
    <property type="entry name" value="Tryp_SPc"/>
    <property type="match status" value="2"/>
</dbReference>
<dbReference type="PANTHER" id="PTHR24258:SF129">
    <property type="entry name" value="LP15124P-RELATED"/>
    <property type="match status" value="1"/>
</dbReference>
<dbReference type="AlphaFoldDB" id="A0A836ENQ9"/>
<dbReference type="InterPro" id="IPR001314">
    <property type="entry name" value="Peptidase_S1A"/>
</dbReference>
<dbReference type="PROSITE" id="PS00134">
    <property type="entry name" value="TRYPSIN_HIS"/>
    <property type="match status" value="1"/>
</dbReference>
<dbReference type="GO" id="GO:0004252">
    <property type="term" value="F:serine-type endopeptidase activity"/>
    <property type="evidence" value="ECO:0007669"/>
    <property type="project" value="InterPro"/>
</dbReference>
<evidence type="ECO:0000256" key="2">
    <source>
        <dbReference type="ARBA" id="ARBA00022525"/>
    </source>
</evidence>
<dbReference type="EMBL" id="JAANIA010002128">
    <property type="protein sequence ID" value="KAG5317608.1"/>
    <property type="molecule type" value="Genomic_DNA"/>
</dbReference>
<dbReference type="SUPFAM" id="SSF50494">
    <property type="entry name" value="Trypsin-like serine proteases"/>
    <property type="match status" value="2"/>
</dbReference>
<evidence type="ECO:0000256" key="6">
    <source>
        <dbReference type="SAM" id="SignalP"/>
    </source>
</evidence>
<dbReference type="Proteomes" id="UP000668214">
    <property type="component" value="Unassembled WGS sequence"/>
</dbReference>
<dbReference type="InterPro" id="IPR041515">
    <property type="entry name" value="PPAF-2-like_Clip"/>
</dbReference>
<dbReference type="InterPro" id="IPR009003">
    <property type="entry name" value="Peptidase_S1_PA"/>
</dbReference>